<comment type="similarity">
    <text evidence="1">Belongs to the cytochrome P450 family.</text>
</comment>
<dbReference type="SUPFAM" id="SSF48264">
    <property type="entry name" value="Cytochrome P450"/>
    <property type="match status" value="1"/>
</dbReference>
<dbReference type="InterPro" id="IPR001128">
    <property type="entry name" value="Cyt_P450"/>
</dbReference>
<dbReference type="Pfam" id="PF00067">
    <property type="entry name" value="p450"/>
    <property type="match status" value="1"/>
</dbReference>
<dbReference type="OMA" id="TIVELLW"/>
<dbReference type="GO" id="GO:0005506">
    <property type="term" value="F:iron ion binding"/>
    <property type="evidence" value="ECO:0007669"/>
    <property type="project" value="InterPro"/>
</dbReference>
<name>T0JX14_COLGC</name>
<keyword evidence="2 5" id="KW-0479">Metal-binding</keyword>
<reference evidence="7" key="1">
    <citation type="journal article" date="2013" name="Mol. Plant Microbe Interact.">
        <title>Global aspects of pacC regulation of pathogenicity genes in Colletotrichum gloeosporioides as revealed by transcriptome analysis.</title>
        <authorList>
            <person name="Alkan N."/>
            <person name="Meng X."/>
            <person name="Friedlander G."/>
            <person name="Reuveni E."/>
            <person name="Sukno S."/>
            <person name="Sherman A."/>
            <person name="Thon M."/>
            <person name="Fluhr R."/>
            <person name="Prusky D."/>
        </authorList>
    </citation>
    <scope>NUCLEOTIDE SEQUENCE [LARGE SCALE GENOMIC DNA]</scope>
    <source>
        <strain evidence="7">Cg-14</strain>
    </source>
</reference>
<dbReference type="Gene3D" id="1.10.630.10">
    <property type="entry name" value="Cytochrome P450"/>
    <property type="match status" value="1"/>
</dbReference>
<organism evidence="6 7">
    <name type="scientific">Colletotrichum gloeosporioides (strain Cg-14)</name>
    <name type="common">Anthracnose fungus</name>
    <name type="synonym">Glomerella cingulata</name>
    <dbReference type="NCBI Taxonomy" id="1237896"/>
    <lineage>
        <taxon>Eukaryota</taxon>
        <taxon>Fungi</taxon>
        <taxon>Dikarya</taxon>
        <taxon>Ascomycota</taxon>
        <taxon>Pezizomycotina</taxon>
        <taxon>Sordariomycetes</taxon>
        <taxon>Hypocreomycetidae</taxon>
        <taxon>Glomerellales</taxon>
        <taxon>Glomerellaceae</taxon>
        <taxon>Colletotrichum</taxon>
        <taxon>Colletotrichum gloeosporioides species complex</taxon>
    </lineage>
</organism>
<evidence type="ECO:0000313" key="6">
    <source>
        <dbReference type="EMBL" id="EQB43994.1"/>
    </source>
</evidence>
<evidence type="ECO:0000256" key="1">
    <source>
        <dbReference type="ARBA" id="ARBA00010617"/>
    </source>
</evidence>
<dbReference type="PANTHER" id="PTHR46300">
    <property type="entry name" value="P450, PUTATIVE (EUROFUNG)-RELATED-RELATED"/>
    <property type="match status" value="1"/>
</dbReference>
<dbReference type="Proteomes" id="UP000015530">
    <property type="component" value="Unassembled WGS sequence"/>
</dbReference>
<evidence type="ECO:0000256" key="2">
    <source>
        <dbReference type="ARBA" id="ARBA00022723"/>
    </source>
</evidence>
<protein>
    <submittedName>
        <fullName evidence="6">Cytochrome P450</fullName>
    </submittedName>
</protein>
<sequence>MKDPIRIDRVLTAEPRPPTWEDEESLQYCRAFLTEIFRWRSAIALGGLPHAPIQDDVYNGMLIPAGTTIIDNLWAIHRNPRGYPNPDEVRPERFLDEAERRPNPSKRGIFIFGWGRRVCSGQPLAEQSVWFTIVELLWAFRMRSADEQGNDKKVGIFAFNNSPAPRPLPLNVEFTPRSEKIEEITRQEASRAELELRKYDVASKVTLDNNYVANQCRQSA</sequence>
<keyword evidence="4 5" id="KW-0408">Iron</keyword>
<dbReference type="InterPro" id="IPR002401">
    <property type="entry name" value="Cyt_P450_E_grp-I"/>
</dbReference>
<dbReference type="STRING" id="1237896.T0JX14"/>
<dbReference type="OrthoDB" id="1470350at2759"/>
<dbReference type="eggNOG" id="KOG0156">
    <property type="taxonomic scope" value="Eukaryota"/>
</dbReference>
<evidence type="ECO:0000256" key="4">
    <source>
        <dbReference type="ARBA" id="ARBA00023004"/>
    </source>
</evidence>
<dbReference type="InterPro" id="IPR050364">
    <property type="entry name" value="Cytochrome_P450_fung"/>
</dbReference>
<evidence type="ECO:0000256" key="3">
    <source>
        <dbReference type="ARBA" id="ARBA00023002"/>
    </source>
</evidence>
<accession>T0JX14</accession>
<dbReference type="InterPro" id="IPR036396">
    <property type="entry name" value="Cyt_P450_sf"/>
</dbReference>
<comment type="caution">
    <text evidence="6">The sequence shown here is derived from an EMBL/GenBank/DDBJ whole genome shotgun (WGS) entry which is preliminary data.</text>
</comment>
<dbReference type="HOGENOM" id="CLU_001570_20_0_1"/>
<dbReference type="GO" id="GO:0004497">
    <property type="term" value="F:monooxygenase activity"/>
    <property type="evidence" value="ECO:0007669"/>
    <property type="project" value="InterPro"/>
</dbReference>
<comment type="cofactor">
    <cofactor evidence="5">
        <name>heme</name>
        <dbReference type="ChEBI" id="CHEBI:30413"/>
    </cofactor>
</comment>
<dbReference type="PRINTS" id="PR00463">
    <property type="entry name" value="EP450I"/>
</dbReference>
<evidence type="ECO:0000313" key="7">
    <source>
        <dbReference type="Proteomes" id="UP000015530"/>
    </source>
</evidence>
<dbReference type="AlphaFoldDB" id="T0JX14"/>
<dbReference type="GO" id="GO:0016705">
    <property type="term" value="F:oxidoreductase activity, acting on paired donors, with incorporation or reduction of molecular oxygen"/>
    <property type="evidence" value="ECO:0007669"/>
    <property type="project" value="InterPro"/>
</dbReference>
<dbReference type="EMBL" id="AMYD01004131">
    <property type="protein sequence ID" value="EQB43994.1"/>
    <property type="molecule type" value="Genomic_DNA"/>
</dbReference>
<gene>
    <name evidence="6" type="ORF">CGLO_17327</name>
</gene>
<keyword evidence="3" id="KW-0560">Oxidoreductase</keyword>
<dbReference type="PANTHER" id="PTHR46300:SF4">
    <property type="entry name" value="CYTOCHROME P450 98A3"/>
    <property type="match status" value="1"/>
</dbReference>
<keyword evidence="5" id="KW-0349">Heme</keyword>
<feature type="binding site" description="axial binding residue" evidence="5">
    <location>
        <position position="119"/>
    </location>
    <ligand>
        <name>heme</name>
        <dbReference type="ChEBI" id="CHEBI:30413"/>
    </ligand>
    <ligandPart>
        <name>Fe</name>
        <dbReference type="ChEBI" id="CHEBI:18248"/>
    </ligandPart>
</feature>
<proteinExistence type="inferred from homology"/>
<dbReference type="GO" id="GO:0020037">
    <property type="term" value="F:heme binding"/>
    <property type="evidence" value="ECO:0007669"/>
    <property type="project" value="InterPro"/>
</dbReference>
<evidence type="ECO:0000256" key="5">
    <source>
        <dbReference type="PIRSR" id="PIRSR602401-1"/>
    </source>
</evidence>